<proteinExistence type="predicted"/>
<dbReference type="EMBL" id="JALJOQ010000145">
    <property type="protein sequence ID" value="KAK9794005.1"/>
    <property type="molecule type" value="Genomic_DNA"/>
</dbReference>
<evidence type="ECO:0000256" key="1">
    <source>
        <dbReference type="SAM" id="MobiDB-lite"/>
    </source>
</evidence>
<protein>
    <submittedName>
        <fullName evidence="2">Uncharacterized protein</fullName>
    </submittedName>
</protein>
<organism evidence="2 3">
    <name type="scientific">Symbiochloris irregularis</name>
    <dbReference type="NCBI Taxonomy" id="706552"/>
    <lineage>
        <taxon>Eukaryota</taxon>
        <taxon>Viridiplantae</taxon>
        <taxon>Chlorophyta</taxon>
        <taxon>core chlorophytes</taxon>
        <taxon>Trebouxiophyceae</taxon>
        <taxon>Trebouxiales</taxon>
        <taxon>Trebouxiaceae</taxon>
        <taxon>Symbiochloris</taxon>
    </lineage>
</organism>
<keyword evidence="3" id="KW-1185">Reference proteome</keyword>
<feature type="compositionally biased region" description="Polar residues" evidence="1">
    <location>
        <begin position="52"/>
        <end position="62"/>
    </location>
</feature>
<sequence>MQPRQRRRAQEAAQYAPRIAGQPADKKAPRLTSNCPHRQACKGSKERWHASPSRTGKTTSIAHETIRARETVLGERDQLVFFMMALRDDNGPTVTRYSWSWPG</sequence>
<gene>
    <name evidence="2" type="ORF">WJX73_005230</name>
</gene>
<reference evidence="2 3" key="1">
    <citation type="journal article" date="2024" name="Nat. Commun.">
        <title>Phylogenomics reveals the evolutionary origins of lichenization in chlorophyte algae.</title>
        <authorList>
            <person name="Puginier C."/>
            <person name="Libourel C."/>
            <person name="Otte J."/>
            <person name="Skaloud P."/>
            <person name="Haon M."/>
            <person name="Grisel S."/>
            <person name="Petersen M."/>
            <person name="Berrin J.G."/>
            <person name="Delaux P.M."/>
            <person name="Dal Grande F."/>
            <person name="Keller J."/>
        </authorList>
    </citation>
    <scope>NUCLEOTIDE SEQUENCE [LARGE SCALE GENOMIC DNA]</scope>
    <source>
        <strain evidence="2 3">SAG 2036</strain>
    </source>
</reference>
<accession>A0AAW1NTI2</accession>
<evidence type="ECO:0000313" key="2">
    <source>
        <dbReference type="EMBL" id="KAK9794005.1"/>
    </source>
</evidence>
<dbReference type="Proteomes" id="UP001465755">
    <property type="component" value="Unassembled WGS sequence"/>
</dbReference>
<feature type="region of interest" description="Disordered" evidence="1">
    <location>
        <begin position="1"/>
        <end position="62"/>
    </location>
</feature>
<comment type="caution">
    <text evidence="2">The sequence shown here is derived from an EMBL/GenBank/DDBJ whole genome shotgun (WGS) entry which is preliminary data.</text>
</comment>
<dbReference type="AlphaFoldDB" id="A0AAW1NTI2"/>
<evidence type="ECO:0000313" key="3">
    <source>
        <dbReference type="Proteomes" id="UP001465755"/>
    </source>
</evidence>
<name>A0AAW1NTI2_9CHLO</name>